<sequence>MRTTGVDLKINLLFIQVVCWGAYGNSLEGFIKIWAIEKHFILTTIVGVKPENSIA</sequence>
<dbReference type="Proteomes" id="UP000239425">
    <property type="component" value="Unassembled WGS sequence"/>
</dbReference>
<evidence type="ECO:0000313" key="1">
    <source>
        <dbReference type="EMBL" id="PPE03668.1"/>
    </source>
</evidence>
<keyword evidence="2" id="KW-1185">Reference proteome</keyword>
<dbReference type="AlphaFoldDB" id="A0A2S5R8M8"/>
<accession>A0A2S5R8M8</accession>
<dbReference type="EMBL" id="PHHC01000084">
    <property type="protein sequence ID" value="PPE03668.1"/>
    <property type="molecule type" value="Genomic_DNA"/>
</dbReference>
<gene>
    <name evidence="1" type="ORF">HCUR_00896</name>
</gene>
<evidence type="ECO:0000313" key="2">
    <source>
        <dbReference type="Proteomes" id="UP000239425"/>
    </source>
</evidence>
<name>A0A2S5R8M8_9PROT</name>
<reference evidence="1 2" key="1">
    <citation type="submission" date="2017-11" db="EMBL/GenBank/DDBJ databases">
        <title>Comparative genomic analysis of Holospora spp., intranuclear symbionts of paramecia.</title>
        <authorList>
            <person name="Garushyants S.K."/>
            <person name="Beliavskaya A."/>
            <person name="Malko D.B."/>
            <person name="Logacheva M.D."/>
            <person name="Rautian M.S."/>
            <person name="Gelfand M.S."/>
        </authorList>
    </citation>
    <scope>NUCLEOTIDE SEQUENCE [LARGE SCALE GENOMIC DNA]</scope>
    <source>
        <strain evidence="2">02AZ16</strain>
    </source>
</reference>
<comment type="caution">
    <text evidence="1">The sequence shown here is derived from an EMBL/GenBank/DDBJ whole genome shotgun (WGS) entry which is preliminary data.</text>
</comment>
<protein>
    <submittedName>
        <fullName evidence="1">Uncharacterized protein</fullName>
    </submittedName>
</protein>
<organism evidence="1 2">
    <name type="scientific">Holospora curviuscula</name>
    <dbReference type="NCBI Taxonomy" id="1082868"/>
    <lineage>
        <taxon>Bacteria</taxon>
        <taxon>Pseudomonadati</taxon>
        <taxon>Pseudomonadota</taxon>
        <taxon>Alphaproteobacteria</taxon>
        <taxon>Holosporales</taxon>
        <taxon>Holosporaceae</taxon>
        <taxon>Holospora</taxon>
    </lineage>
</organism>
<proteinExistence type="predicted"/>